<sequence>MDKRHPAGHPGEVPAKLFAAGALVSLLVFLYYLDTGILSSFGLGSLWQHHGQPLEKRGNSVLDLTVIRVLIGIGVFVFFNVVVITVHHIVQKVSRSQNLYRKMEHVISPF</sequence>
<keyword evidence="1" id="KW-1133">Transmembrane helix</keyword>
<evidence type="ECO:0000313" key="3">
    <source>
        <dbReference type="Proteomes" id="UP000268321"/>
    </source>
</evidence>
<protein>
    <submittedName>
        <fullName evidence="2">Uncharacterized protein</fullName>
    </submittedName>
</protein>
<keyword evidence="3" id="KW-1185">Reference proteome</keyword>
<evidence type="ECO:0000256" key="1">
    <source>
        <dbReference type="SAM" id="Phobius"/>
    </source>
</evidence>
<name>A0A4P9Z9L6_9ASCO</name>
<keyword evidence="1" id="KW-0812">Transmembrane</keyword>
<keyword evidence="1" id="KW-0472">Membrane</keyword>
<accession>A0A4P9Z9L6</accession>
<reference evidence="3" key="1">
    <citation type="journal article" date="2018" name="Nat. Microbiol.">
        <title>Leveraging single-cell genomics to expand the fungal tree of life.</title>
        <authorList>
            <person name="Ahrendt S.R."/>
            <person name="Quandt C.A."/>
            <person name="Ciobanu D."/>
            <person name="Clum A."/>
            <person name="Salamov A."/>
            <person name="Andreopoulos B."/>
            <person name="Cheng J.F."/>
            <person name="Woyke T."/>
            <person name="Pelin A."/>
            <person name="Henrissat B."/>
            <person name="Reynolds N.K."/>
            <person name="Benny G.L."/>
            <person name="Smith M.E."/>
            <person name="James T.Y."/>
            <person name="Grigoriev I.V."/>
        </authorList>
    </citation>
    <scope>NUCLEOTIDE SEQUENCE [LARGE SCALE GENOMIC DNA]</scope>
    <source>
        <strain evidence="3">Baker2002</strain>
    </source>
</reference>
<proteinExistence type="predicted"/>
<feature type="transmembrane region" description="Helical" evidence="1">
    <location>
        <begin position="13"/>
        <end position="33"/>
    </location>
</feature>
<evidence type="ECO:0000313" key="2">
    <source>
        <dbReference type="EMBL" id="RKP29268.1"/>
    </source>
</evidence>
<feature type="transmembrane region" description="Helical" evidence="1">
    <location>
        <begin position="66"/>
        <end position="90"/>
    </location>
</feature>
<dbReference type="AlphaFoldDB" id="A0A4P9Z9L6"/>
<gene>
    <name evidence="2" type="ORF">METBISCDRAFT_28378</name>
</gene>
<organism evidence="2 3">
    <name type="scientific">Metschnikowia bicuspidata</name>
    <dbReference type="NCBI Taxonomy" id="27322"/>
    <lineage>
        <taxon>Eukaryota</taxon>
        <taxon>Fungi</taxon>
        <taxon>Dikarya</taxon>
        <taxon>Ascomycota</taxon>
        <taxon>Saccharomycotina</taxon>
        <taxon>Pichiomycetes</taxon>
        <taxon>Metschnikowiaceae</taxon>
        <taxon>Metschnikowia</taxon>
    </lineage>
</organism>
<dbReference type="Proteomes" id="UP000268321">
    <property type="component" value="Unassembled WGS sequence"/>
</dbReference>
<dbReference type="EMBL" id="ML004497">
    <property type="protein sequence ID" value="RKP29268.1"/>
    <property type="molecule type" value="Genomic_DNA"/>
</dbReference>